<dbReference type="EMBL" id="CVRI01000073">
    <property type="protein sequence ID" value="CRL07632.1"/>
    <property type="molecule type" value="Genomic_DNA"/>
</dbReference>
<evidence type="ECO:0000313" key="2">
    <source>
        <dbReference type="Proteomes" id="UP000183832"/>
    </source>
</evidence>
<proteinExistence type="predicted"/>
<evidence type="ECO:0000313" key="1">
    <source>
        <dbReference type="EMBL" id="CRL07632.1"/>
    </source>
</evidence>
<protein>
    <submittedName>
        <fullName evidence="1">CLUMA_CG020596, isoform A</fullName>
    </submittedName>
</protein>
<name>A0A1J1J5F2_9DIPT</name>
<sequence length="70" mass="8089">MSFLTHIIKFLASVKKTTKGESNKAIQFVSGNLKLQIISGWLQVGVARITKQHKEIKRKNEGERWKRSKH</sequence>
<organism evidence="1 2">
    <name type="scientific">Clunio marinus</name>
    <dbReference type="NCBI Taxonomy" id="568069"/>
    <lineage>
        <taxon>Eukaryota</taxon>
        <taxon>Metazoa</taxon>
        <taxon>Ecdysozoa</taxon>
        <taxon>Arthropoda</taxon>
        <taxon>Hexapoda</taxon>
        <taxon>Insecta</taxon>
        <taxon>Pterygota</taxon>
        <taxon>Neoptera</taxon>
        <taxon>Endopterygota</taxon>
        <taxon>Diptera</taxon>
        <taxon>Nematocera</taxon>
        <taxon>Chironomoidea</taxon>
        <taxon>Chironomidae</taxon>
        <taxon>Clunio</taxon>
    </lineage>
</organism>
<reference evidence="1 2" key="1">
    <citation type="submission" date="2015-04" db="EMBL/GenBank/DDBJ databases">
        <authorList>
            <person name="Syromyatnikov M.Y."/>
            <person name="Popov V.N."/>
        </authorList>
    </citation>
    <scope>NUCLEOTIDE SEQUENCE [LARGE SCALE GENOMIC DNA]</scope>
</reference>
<dbReference type="AlphaFoldDB" id="A0A1J1J5F2"/>
<accession>A0A1J1J5F2</accession>
<keyword evidence="2" id="KW-1185">Reference proteome</keyword>
<dbReference type="Proteomes" id="UP000183832">
    <property type="component" value="Unassembled WGS sequence"/>
</dbReference>
<gene>
    <name evidence="1" type="ORF">CLUMA_CG020596</name>
</gene>